<keyword evidence="6 7" id="KW-0456">Lyase</keyword>
<dbReference type="Pfam" id="PF00194">
    <property type="entry name" value="Carb_anhydrase"/>
    <property type="match status" value="1"/>
</dbReference>
<dbReference type="FunFam" id="3.10.200.10:FF:000003">
    <property type="entry name" value="Carbonic anhydrase 12"/>
    <property type="match status" value="1"/>
</dbReference>
<evidence type="ECO:0000256" key="7">
    <source>
        <dbReference type="RuleBase" id="RU367011"/>
    </source>
</evidence>
<sequence length="303" mass="34386">MGSVGFPLKSLACILIVVILEGFCDSHNETWCYDKPSCGPQTWGSLGFCNGRKQSPINIDTKDAVPWAGLGPIRFTNYEDRKLVKQLKNKGYQAEVVLHSGATISSAGLRATYYLQHFHFHWGTEDSDGSEHTINGQRYSMELHLVHTKNNMSVEEALKDPEGVAVLALFMKKSRKYAQVNPWNTLANLFKKIPEKGDTWDLNGEFSVGGLLSTADVSHYYCYKGSLTTPNCEEVVTWIIFPDPIEVSEQVIKIFSNSLYFTTVKEGRRMRNNFRPLQPLKGRKVYYYKENISVISCLLHCFY</sequence>
<evidence type="ECO:0000256" key="6">
    <source>
        <dbReference type="ARBA" id="ARBA00023239"/>
    </source>
</evidence>
<dbReference type="OrthoDB" id="429145at2759"/>
<dbReference type="SUPFAM" id="SSF51069">
    <property type="entry name" value="Carbonic anhydrase"/>
    <property type="match status" value="1"/>
</dbReference>
<evidence type="ECO:0000259" key="8">
    <source>
        <dbReference type="PROSITE" id="PS51144"/>
    </source>
</evidence>
<reference evidence="10" key="1">
    <citation type="submission" date="2025-08" db="UniProtKB">
        <authorList>
            <consortium name="RefSeq"/>
        </authorList>
    </citation>
    <scope>IDENTIFICATION</scope>
    <source>
        <tissue evidence="10">Liver</tissue>
    </source>
</reference>
<keyword evidence="4 7" id="KW-0862">Zinc</keyword>
<evidence type="ECO:0000256" key="2">
    <source>
        <dbReference type="ARBA" id="ARBA00012925"/>
    </source>
</evidence>
<comment type="catalytic activity">
    <reaction evidence="7">
        <text>hydrogencarbonate + H(+) = CO2 + H2O</text>
        <dbReference type="Rhea" id="RHEA:10748"/>
        <dbReference type="ChEBI" id="CHEBI:15377"/>
        <dbReference type="ChEBI" id="CHEBI:15378"/>
        <dbReference type="ChEBI" id="CHEBI:16526"/>
        <dbReference type="ChEBI" id="CHEBI:17544"/>
        <dbReference type="EC" id="4.2.1.1"/>
    </reaction>
</comment>
<feature type="signal peptide" evidence="7">
    <location>
        <begin position="1"/>
        <end position="26"/>
    </location>
</feature>
<dbReference type="EC" id="4.2.1.1" evidence="2 7"/>
<dbReference type="KEGG" id="pbi:103054602"/>
<keyword evidence="9" id="KW-1185">Reference proteome</keyword>
<dbReference type="Proteomes" id="UP000695026">
    <property type="component" value="Unplaced"/>
</dbReference>
<dbReference type="Gene3D" id="3.10.200.10">
    <property type="entry name" value="Alpha carbonic anhydrase"/>
    <property type="match status" value="1"/>
</dbReference>
<gene>
    <name evidence="10" type="primary">LOC103054602</name>
</gene>
<dbReference type="GeneID" id="103054602"/>
<dbReference type="AlphaFoldDB" id="A0A9F5MV63"/>
<evidence type="ECO:0000313" key="10">
    <source>
        <dbReference type="RefSeq" id="XP_025027454.1"/>
    </source>
</evidence>
<dbReference type="InterPro" id="IPR036398">
    <property type="entry name" value="CA_dom_sf"/>
</dbReference>
<dbReference type="PANTHER" id="PTHR18952">
    <property type="entry name" value="CARBONIC ANHYDRASE"/>
    <property type="match status" value="1"/>
</dbReference>
<evidence type="ECO:0000313" key="9">
    <source>
        <dbReference type="Proteomes" id="UP000695026"/>
    </source>
</evidence>
<keyword evidence="5" id="KW-0325">Glycoprotein</keyword>
<feature type="chain" id="PRO_5039961960" description="Carbonic anhydrase" evidence="7">
    <location>
        <begin position="27"/>
        <end position="303"/>
    </location>
</feature>
<evidence type="ECO:0000256" key="3">
    <source>
        <dbReference type="ARBA" id="ARBA00022723"/>
    </source>
</evidence>
<dbReference type="OMA" id="CYDKPSC"/>
<dbReference type="GO" id="GO:0005886">
    <property type="term" value="C:plasma membrane"/>
    <property type="evidence" value="ECO:0007669"/>
    <property type="project" value="TreeGrafter"/>
</dbReference>
<keyword evidence="7" id="KW-0732">Signal</keyword>
<dbReference type="PANTHER" id="PTHR18952:SF200">
    <property type="entry name" value="CARBONIC ANHYDRASE"/>
    <property type="match status" value="1"/>
</dbReference>
<accession>A0A9F5MV63</accession>
<dbReference type="InterPro" id="IPR001148">
    <property type="entry name" value="CA_dom"/>
</dbReference>
<protein>
    <recommendedName>
        <fullName evidence="2 7">Carbonic anhydrase</fullName>
        <ecNumber evidence="2 7">4.2.1.1</ecNumber>
    </recommendedName>
</protein>
<comment type="similarity">
    <text evidence="1 7">Belongs to the alpha-carbonic anhydrase family.</text>
</comment>
<organism evidence="9 10">
    <name type="scientific">Python bivittatus</name>
    <name type="common">Burmese python</name>
    <name type="synonym">Python molurus bivittatus</name>
    <dbReference type="NCBI Taxonomy" id="176946"/>
    <lineage>
        <taxon>Eukaryota</taxon>
        <taxon>Metazoa</taxon>
        <taxon>Chordata</taxon>
        <taxon>Craniata</taxon>
        <taxon>Vertebrata</taxon>
        <taxon>Euteleostomi</taxon>
        <taxon>Lepidosauria</taxon>
        <taxon>Squamata</taxon>
        <taxon>Bifurcata</taxon>
        <taxon>Unidentata</taxon>
        <taxon>Episquamata</taxon>
        <taxon>Toxicofera</taxon>
        <taxon>Serpentes</taxon>
        <taxon>Henophidia</taxon>
        <taxon>Pythonidae</taxon>
        <taxon>Python</taxon>
    </lineage>
</organism>
<comment type="function">
    <text evidence="7">Reversible hydration of carbon dioxide.</text>
</comment>
<keyword evidence="3 7" id="KW-0479">Metal-binding</keyword>
<dbReference type="InterPro" id="IPR018338">
    <property type="entry name" value="Carbonic_anhydrase_a-class_CS"/>
</dbReference>
<name>A0A9F5MV63_PYTBI</name>
<comment type="cofactor">
    <cofactor evidence="7">
        <name>Zn(2+)</name>
        <dbReference type="ChEBI" id="CHEBI:29105"/>
    </cofactor>
</comment>
<dbReference type="PROSITE" id="PS51144">
    <property type="entry name" value="ALPHA_CA_2"/>
    <property type="match status" value="1"/>
</dbReference>
<dbReference type="SMART" id="SM01057">
    <property type="entry name" value="Carb_anhydrase"/>
    <property type="match status" value="1"/>
</dbReference>
<dbReference type="GO" id="GO:0004089">
    <property type="term" value="F:carbonate dehydratase activity"/>
    <property type="evidence" value="ECO:0007669"/>
    <property type="project" value="UniProtKB-UniRule"/>
</dbReference>
<dbReference type="InterPro" id="IPR023561">
    <property type="entry name" value="Carbonic_anhydrase_a-class"/>
</dbReference>
<evidence type="ECO:0000256" key="4">
    <source>
        <dbReference type="ARBA" id="ARBA00022833"/>
    </source>
</evidence>
<proteinExistence type="inferred from homology"/>
<evidence type="ECO:0000256" key="1">
    <source>
        <dbReference type="ARBA" id="ARBA00010718"/>
    </source>
</evidence>
<dbReference type="PROSITE" id="PS00162">
    <property type="entry name" value="ALPHA_CA_1"/>
    <property type="match status" value="1"/>
</dbReference>
<evidence type="ECO:0000256" key="5">
    <source>
        <dbReference type="ARBA" id="ARBA00023180"/>
    </source>
</evidence>
<dbReference type="RefSeq" id="XP_025027454.1">
    <property type="nucleotide sequence ID" value="XM_025171686.1"/>
</dbReference>
<feature type="domain" description="Alpha-carbonic anhydrase" evidence="8">
    <location>
        <begin position="29"/>
        <end position="289"/>
    </location>
</feature>
<dbReference type="GO" id="GO:0008270">
    <property type="term" value="F:zinc ion binding"/>
    <property type="evidence" value="ECO:0007669"/>
    <property type="project" value="UniProtKB-UniRule"/>
</dbReference>